<name>A0AAN7BM42_9PEZI</name>
<dbReference type="Proteomes" id="UP001301958">
    <property type="component" value="Unassembled WGS sequence"/>
</dbReference>
<sequence>VRINRFKILSHGKPSLGRLLFRLHIWRCTADFKGCSDFYEPLSTVDGQFEVWRQAVVAAWLNEGASVLVQSEPGSKIVQPNTRVENDGRVVLKVYDTSDEGIIQSFVDRDV</sequence>
<feature type="non-terminal residue" evidence="3">
    <location>
        <position position="1"/>
    </location>
</feature>
<dbReference type="InterPro" id="IPR039461">
    <property type="entry name" value="Peptidase_M49"/>
</dbReference>
<comment type="caution">
    <text evidence="3">The sequence shown here is derived from an EMBL/GenBank/DDBJ whole genome shotgun (WGS) entry which is preliminary data.</text>
</comment>
<dbReference type="Pfam" id="PF03571">
    <property type="entry name" value="Peptidase_M49"/>
    <property type="match status" value="1"/>
</dbReference>
<evidence type="ECO:0000313" key="3">
    <source>
        <dbReference type="EMBL" id="KAK4225822.1"/>
    </source>
</evidence>
<gene>
    <name evidence="3" type="ORF">QBC38DRAFT_367912</name>
</gene>
<organism evidence="3 4">
    <name type="scientific">Podospora fimiseda</name>
    <dbReference type="NCBI Taxonomy" id="252190"/>
    <lineage>
        <taxon>Eukaryota</taxon>
        <taxon>Fungi</taxon>
        <taxon>Dikarya</taxon>
        <taxon>Ascomycota</taxon>
        <taxon>Pezizomycotina</taxon>
        <taxon>Sordariomycetes</taxon>
        <taxon>Sordariomycetidae</taxon>
        <taxon>Sordariales</taxon>
        <taxon>Podosporaceae</taxon>
        <taxon>Podospora</taxon>
    </lineage>
</organism>
<dbReference type="GO" id="GO:0046872">
    <property type="term" value="F:metal ion binding"/>
    <property type="evidence" value="ECO:0007669"/>
    <property type="project" value="UniProtKB-KW"/>
</dbReference>
<dbReference type="AlphaFoldDB" id="A0AAN7BM42"/>
<evidence type="ECO:0000256" key="2">
    <source>
        <dbReference type="ARBA" id="ARBA00022801"/>
    </source>
</evidence>
<keyword evidence="2" id="KW-0378">Hydrolase</keyword>
<protein>
    <submittedName>
        <fullName evidence="3">Peptidase M49, dipeptidyl-peptidase III</fullName>
    </submittedName>
</protein>
<reference evidence="3" key="2">
    <citation type="submission" date="2023-05" db="EMBL/GenBank/DDBJ databases">
        <authorList>
            <consortium name="Lawrence Berkeley National Laboratory"/>
            <person name="Steindorff A."/>
            <person name="Hensen N."/>
            <person name="Bonometti L."/>
            <person name="Westerberg I."/>
            <person name="Brannstrom I.O."/>
            <person name="Guillou S."/>
            <person name="Cros-Aarteil S."/>
            <person name="Calhoun S."/>
            <person name="Haridas S."/>
            <person name="Kuo A."/>
            <person name="Mondo S."/>
            <person name="Pangilinan J."/>
            <person name="Riley R."/>
            <person name="Labutti K."/>
            <person name="Andreopoulos B."/>
            <person name="Lipzen A."/>
            <person name="Chen C."/>
            <person name="Yanf M."/>
            <person name="Daum C."/>
            <person name="Ng V."/>
            <person name="Clum A."/>
            <person name="Ohm R."/>
            <person name="Martin F."/>
            <person name="Silar P."/>
            <person name="Natvig D."/>
            <person name="Lalanne C."/>
            <person name="Gautier V."/>
            <person name="Ament-Velasquez S.L."/>
            <person name="Kruys A."/>
            <person name="Hutchinson M.I."/>
            <person name="Powell A.J."/>
            <person name="Barry K."/>
            <person name="Miller A.N."/>
            <person name="Grigoriev I.V."/>
            <person name="Debuchy R."/>
            <person name="Gladieux P."/>
            <person name="Thoren M.H."/>
            <person name="Johannesson H."/>
        </authorList>
    </citation>
    <scope>NUCLEOTIDE SEQUENCE</scope>
    <source>
        <strain evidence="3">CBS 990.96</strain>
    </source>
</reference>
<reference evidence="3" key="1">
    <citation type="journal article" date="2023" name="Mol. Phylogenet. Evol.">
        <title>Genome-scale phylogeny and comparative genomics of the fungal order Sordariales.</title>
        <authorList>
            <person name="Hensen N."/>
            <person name="Bonometti L."/>
            <person name="Westerberg I."/>
            <person name="Brannstrom I.O."/>
            <person name="Guillou S."/>
            <person name="Cros-Aarteil S."/>
            <person name="Calhoun S."/>
            <person name="Haridas S."/>
            <person name="Kuo A."/>
            <person name="Mondo S."/>
            <person name="Pangilinan J."/>
            <person name="Riley R."/>
            <person name="LaButti K."/>
            <person name="Andreopoulos B."/>
            <person name="Lipzen A."/>
            <person name="Chen C."/>
            <person name="Yan M."/>
            <person name="Daum C."/>
            <person name="Ng V."/>
            <person name="Clum A."/>
            <person name="Steindorff A."/>
            <person name="Ohm R.A."/>
            <person name="Martin F."/>
            <person name="Silar P."/>
            <person name="Natvig D.O."/>
            <person name="Lalanne C."/>
            <person name="Gautier V."/>
            <person name="Ament-Velasquez S.L."/>
            <person name="Kruys A."/>
            <person name="Hutchinson M.I."/>
            <person name="Powell A.J."/>
            <person name="Barry K."/>
            <person name="Miller A.N."/>
            <person name="Grigoriev I.V."/>
            <person name="Debuchy R."/>
            <person name="Gladieux P."/>
            <person name="Hiltunen Thoren M."/>
            <person name="Johannesson H."/>
        </authorList>
    </citation>
    <scope>NUCLEOTIDE SEQUENCE</scope>
    <source>
        <strain evidence="3">CBS 990.96</strain>
    </source>
</reference>
<keyword evidence="4" id="KW-1185">Reference proteome</keyword>
<keyword evidence="1" id="KW-0479">Metal-binding</keyword>
<evidence type="ECO:0000256" key="1">
    <source>
        <dbReference type="ARBA" id="ARBA00022723"/>
    </source>
</evidence>
<evidence type="ECO:0000313" key="4">
    <source>
        <dbReference type="Proteomes" id="UP001301958"/>
    </source>
</evidence>
<proteinExistence type="predicted"/>
<accession>A0AAN7BM42</accession>
<dbReference type="GO" id="GO:0016787">
    <property type="term" value="F:hydrolase activity"/>
    <property type="evidence" value="ECO:0007669"/>
    <property type="project" value="UniProtKB-KW"/>
</dbReference>
<dbReference type="EMBL" id="MU865359">
    <property type="protein sequence ID" value="KAK4225822.1"/>
    <property type="molecule type" value="Genomic_DNA"/>
</dbReference>